<dbReference type="EMBL" id="CM001880">
    <property type="protein sequence ID" value="EOY00574.1"/>
    <property type="molecule type" value="Genomic_DNA"/>
</dbReference>
<organism evidence="2 3">
    <name type="scientific">Theobroma cacao</name>
    <name type="common">Cacao</name>
    <name type="synonym">Cocoa</name>
    <dbReference type="NCBI Taxonomy" id="3641"/>
    <lineage>
        <taxon>Eukaryota</taxon>
        <taxon>Viridiplantae</taxon>
        <taxon>Streptophyta</taxon>
        <taxon>Embryophyta</taxon>
        <taxon>Tracheophyta</taxon>
        <taxon>Spermatophyta</taxon>
        <taxon>Magnoliopsida</taxon>
        <taxon>eudicotyledons</taxon>
        <taxon>Gunneridae</taxon>
        <taxon>Pentapetalae</taxon>
        <taxon>rosids</taxon>
        <taxon>malvids</taxon>
        <taxon>Malvales</taxon>
        <taxon>Malvaceae</taxon>
        <taxon>Byttnerioideae</taxon>
        <taxon>Theobroma</taxon>
    </lineage>
</organism>
<proteinExistence type="predicted"/>
<dbReference type="InParanoid" id="A0A061EE55"/>
<evidence type="ECO:0000259" key="1">
    <source>
        <dbReference type="Pfam" id="PF13456"/>
    </source>
</evidence>
<accession>A0A061EE55</accession>
<dbReference type="HOGENOM" id="CLU_1236904_0_0_1"/>
<dbReference type="Gene3D" id="3.30.420.10">
    <property type="entry name" value="Ribonuclease H-like superfamily/Ribonuclease H"/>
    <property type="match status" value="1"/>
</dbReference>
<sequence>MKPPAGHLICNTDGASKGNLGDSRIRGILRKENGDALIIFSKAIDVSDSNTVELLTVREAALLFAASDWLSQPLLIECDSLNVVYWIKNPLSMPWRLRCHVVQITKLLGRINYCSINHVPCAANGTANDLAQSGVSRNPNFLWVNVEVSREALAENERHFLVEYETEARSTQRCSQSQGNRVLPKPGEHLTMLLKLREHSMVLPGHGSTKFGAPKPREHGLVLF</sequence>
<dbReference type="AlphaFoldDB" id="A0A061EE55"/>
<dbReference type="InterPro" id="IPR036397">
    <property type="entry name" value="RNaseH_sf"/>
</dbReference>
<reference evidence="2 3" key="1">
    <citation type="journal article" date="2013" name="Genome Biol.">
        <title>The genome sequence of the most widely cultivated cacao type and its use to identify candidate genes regulating pod color.</title>
        <authorList>
            <person name="Motamayor J.C."/>
            <person name="Mockaitis K."/>
            <person name="Schmutz J."/>
            <person name="Haiminen N."/>
            <person name="Iii D.L."/>
            <person name="Cornejo O."/>
            <person name="Findley S.D."/>
            <person name="Zheng P."/>
            <person name="Utro F."/>
            <person name="Royaert S."/>
            <person name="Saski C."/>
            <person name="Jenkins J."/>
            <person name="Podicheti R."/>
            <person name="Zhao M."/>
            <person name="Scheffler B.E."/>
            <person name="Stack J.C."/>
            <person name="Feltus F.A."/>
            <person name="Mustiga G.M."/>
            <person name="Amores F."/>
            <person name="Phillips W."/>
            <person name="Marelli J.P."/>
            <person name="May G.D."/>
            <person name="Shapiro H."/>
            <person name="Ma J."/>
            <person name="Bustamante C.D."/>
            <person name="Schnell R.J."/>
            <person name="Main D."/>
            <person name="Gilbert D."/>
            <person name="Parida L."/>
            <person name="Kuhn D.N."/>
        </authorList>
    </citation>
    <scope>NUCLEOTIDE SEQUENCE [LARGE SCALE GENOMIC DNA]</scope>
    <source>
        <strain evidence="3">cv. Matina 1-6</strain>
    </source>
</reference>
<dbReference type="GO" id="GO:0004523">
    <property type="term" value="F:RNA-DNA hybrid ribonuclease activity"/>
    <property type="evidence" value="ECO:0007669"/>
    <property type="project" value="InterPro"/>
</dbReference>
<evidence type="ECO:0000313" key="2">
    <source>
        <dbReference type="EMBL" id="EOY00574.1"/>
    </source>
</evidence>
<dbReference type="PANTHER" id="PTHR47723:SF22">
    <property type="entry name" value="RNASE H TYPE-1 DOMAIN-CONTAINING PROTEIN"/>
    <property type="match status" value="1"/>
</dbReference>
<feature type="domain" description="RNase H type-1" evidence="1">
    <location>
        <begin position="11"/>
        <end position="133"/>
    </location>
</feature>
<dbReference type="CDD" id="cd06222">
    <property type="entry name" value="RNase_H_like"/>
    <property type="match status" value="1"/>
</dbReference>
<dbReference type="Proteomes" id="UP000026915">
    <property type="component" value="Chromosome 2"/>
</dbReference>
<dbReference type="InterPro" id="IPR044730">
    <property type="entry name" value="RNase_H-like_dom_plant"/>
</dbReference>
<name>A0A061EE55_THECC</name>
<gene>
    <name evidence="2" type="ORF">TCM_010468</name>
</gene>
<dbReference type="InterPro" id="IPR053151">
    <property type="entry name" value="RNase_H-like"/>
</dbReference>
<dbReference type="SUPFAM" id="SSF53098">
    <property type="entry name" value="Ribonuclease H-like"/>
    <property type="match status" value="1"/>
</dbReference>
<dbReference type="Gramene" id="EOY00574">
    <property type="protein sequence ID" value="EOY00574"/>
    <property type="gene ID" value="TCM_010468"/>
</dbReference>
<evidence type="ECO:0000313" key="3">
    <source>
        <dbReference type="Proteomes" id="UP000026915"/>
    </source>
</evidence>
<dbReference type="Pfam" id="PF13456">
    <property type="entry name" value="RVT_3"/>
    <property type="match status" value="1"/>
</dbReference>
<keyword evidence="3" id="KW-1185">Reference proteome</keyword>
<dbReference type="GO" id="GO:0003676">
    <property type="term" value="F:nucleic acid binding"/>
    <property type="evidence" value="ECO:0007669"/>
    <property type="project" value="InterPro"/>
</dbReference>
<dbReference type="InterPro" id="IPR012337">
    <property type="entry name" value="RNaseH-like_sf"/>
</dbReference>
<dbReference type="InterPro" id="IPR002156">
    <property type="entry name" value="RNaseH_domain"/>
</dbReference>
<protein>
    <recommendedName>
        <fullName evidence="1">RNase H type-1 domain-containing protein</fullName>
    </recommendedName>
</protein>
<dbReference type="PANTHER" id="PTHR47723">
    <property type="entry name" value="OS05G0353850 PROTEIN"/>
    <property type="match status" value="1"/>
</dbReference>